<dbReference type="GO" id="GO:0005739">
    <property type="term" value="C:mitochondrion"/>
    <property type="evidence" value="ECO:0007669"/>
    <property type="project" value="TreeGrafter"/>
</dbReference>
<name>A0A6J7F6Q5_9ZZZZ</name>
<comment type="similarity">
    <text evidence="2">Belongs to the gamma-BBH/TMLD family.</text>
</comment>
<keyword evidence="3" id="KW-0479">Metal-binding</keyword>
<evidence type="ECO:0000256" key="5">
    <source>
        <dbReference type="ARBA" id="ARBA00023002"/>
    </source>
</evidence>
<feature type="domain" description="TauD/TfdA-like" evidence="7">
    <location>
        <begin position="142"/>
        <end position="367"/>
    </location>
</feature>
<keyword evidence="6" id="KW-0408">Iron</keyword>
<dbReference type="GO" id="GO:0016706">
    <property type="term" value="F:2-oxoglutarate-dependent dioxygenase activity"/>
    <property type="evidence" value="ECO:0007669"/>
    <property type="project" value="UniProtKB-ARBA"/>
</dbReference>
<dbReference type="PANTHER" id="PTHR10696:SF25">
    <property type="entry name" value="OXIDOREDUCTASE AIM17-RELATED"/>
    <property type="match status" value="1"/>
</dbReference>
<keyword evidence="5" id="KW-0560">Oxidoreductase</keyword>
<dbReference type="Gene3D" id="3.60.130.10">
    <property type="entry name" value="Clavaminate synthase-like"/>
    <property type="match status" value="1"/>
</dbReference>
<organism evidence="9">
    <name type="scientific">freshwater metagenome</name>
    <dbReference type="NCBI Taxonomy" id="449393"/>
    <lineage>
        <taxon>unclassified sequences</taxon>
        <taxon>metagenomes</taxon>
        <taxon>ecological metagenomes</taxon>
    </lineage>
</organism>
<dbReference type="InterPro" id="IPR050411">
    <property type="entry name" value="AlphaKG_dependent_hydroxylases"/>
</dbReference>
<dbReference type="InterPro" id="IPR010376">
    <property type="entry name" value="GBBH-like_N"/>
</dbReference>
<dbReference type="SUPFAM" id="SSF51197">
    <property type="entry name" value="Clavaminate synthase-like"/>
    <property type="match status" value="1"/>
</dbReference>
<dbReference type="GO" id="GO:0045329">
    <property type="term" value="P:carnitine biosynthetic process"/>
    <property type="evidence" value="ECO:0007669"/>
    <property type="project" value="TreeGrafter"/>
</dbReference>
<evidence type="ECO:0000259" key="7">
    <source>
        <dbReference type="Pfam" id="PF02668"/>
    </source>
</evidence>
<dbReference type="GO" id="GO:0046872">
    <property type="term" value="F:metal ion binding"/>
    <property type="evidence" value="ECO:0007669"/>
    <property type="project" value="UniProtKB-KW"/>
</dbReference>
<evidence type="ECO:0000259" key="8">
    <source>
        <dbReference type="Pfam" id="PF06155"/>
    </source>
</evidence>
<comment type="cofactor">
    <cofactor evidence="1">
        <name>Fe(2+)</name>
        <dbReference type="ChEBI" id="CHEBI:29033"/>
    </cofactor>
</comment>
<dbReference type="Pfam" id="PF06155">
    <property type="entry name" value="GBBH-like_N"/>
    <property type="match status" value="1"/>
</dbReference>
<evidence type="ECO:0000256" key="4">
    <source>
        <dbReference type="ARBA" id="ARBA00022964"/>
    </source>
</evidence>
<feature type="domain" description="Gamma-butyrobetaine hydroxylase-like N-terminal" evidence="8">
    <location>
        <begin position="39"/>
        <end position="99"/>
    </location>
</feature>
<evidence type="ECO:0000256" key="3">
    <source>
        <dbReference type="ARBA" id="ARBA00022723"/>
    </source>
</evidence>
<dbReference type="PANTHER" id="PTHR10696">
    <property type="entry name" value="GAMMA-BUTYROBETAINE HYDROXYLASE-RELATED"/>
    <property type="match status" value="1"/>
</dbReference>
<accession>A0A6J7F6Q5</accession>
<protein>
    <submittedName>
        <fullName evidence="9">Unannotated protein</fullName>
    </submittedName>
</protein>
<dbReference type="InterPro" id="IPR038492">
    <property type="entry name" value="GBBH-like_N_sf"/>
</dbReference>
<evidence type="ECO:0000256" key="6">
    <source>
        <dbReference type="ARBA" id="ARBA00023004"/>
    </source>
</evidence>
<reference evidence="9" key="1">
    <citation type="submission" date="2020-05" db="EMBL/GenBank/DDBJ databases">
        <authorList>
            <person name="Chiriac C."/>
            <person name="Salcher M."/>
            <person name="Ghai R."/>
            <person name="Kavagutti S V."/>
        </authorList>
    </citation>
    <scope>NUCLEOTIDE SEQUENCE</scope>
</reference>
<dbReference type="Pfam" id="PF02668">
    <property type="entry name" value="TauD"/>
    <property type="match status" value="1"/>
</dbReference>
<sequence length="391" mass="42636">MGEVVTQVEIGPVGTRLPTGAVLSATMQPGGVAAEFVERTITLNADWLRDNCPCDACRIVQTDERRFQPWQLPAGAEIAGVSAADGHLCITWVDGHESVFAPSVWGRIDTATRRGTYTANLWTAGHVIERFDHDEAVNDLVTRRRLFESFMRDGAIVVTGAPTVPGTVIDFVKALNLTLHDSSLGLIFDVKVDPAGFNVAFTNEYIPPHNDNAQYTDPPSGQVLAMLVNDASGGESVVVDGWAVLEQLKSLDPAAIDALCRVAVGFRQYSTTAEGFTRAALVVRSPSGRFTHLRFSNQLRQPLPFDHPELAEWYRAYRLLGAIVTDPANHVSFRLNAGDMLFVNGYRVLHSRTAFDAAGARHLQDVYFDVDDVVGNLARMTGEATNAMVNP</sequence>
<evidence type="ECO:0000313" key="9">
    <source>
        <dbReference type="EMBL" id="CAB4888620.1"/>
    </source>
</evidence>
<evidence type="ECO:0000256" key="1">
    <source>
        <dbReference type="ARBA" id="ARBA00001954"/>
    </source>
</evidence>
<dbReference type="Gene3D" id="3.30.2020.30">
    <property type="match status" value="1"/>
</dbReference>
<proteinExistence type="inferred from homology"/>
<dbReference type="InterPro" id="IPR003819">
    <property type="entry name" value="TauD/TfdA-like"/>
</dbReference>
<evidence type="ECO:0000256" key="2">
    <source>
        <dbReference type="ARBA" id="ARBA00008654"/>
    </source>
</evidence>
<gene>
    <name evidence="9" type="ORF">UFOPK3376_02615</name>
</gene>
<keyword evidence="4" id="KW-0223">Dioxygenase</keyword>
<dbReference type="AlphaFoldDB" id="A0A6J7F6Q5"/>
<dbReference type="InterPro" id="IPR042098">
    <property type="entry name" value="TauD-like_sf"/>
</dbReference>
<dbReference type="EMBL" id="CAFBLP010000090">
    <property type="protein sequence ID" value="CAB4888620.1"/>
    <property type="molecule type" value="Genomic_DNA"/>
</dbReference>